<organism evidence="10 11">
    <name type="scientific">Alloyangia pacifica</name>
    <dbReference type="NCBI Taxonomy" id="311180"/>
    <lineage>
        <taxon>Bacteria</taxon>
        <taxon>Pseudomonadati</taxon>
        <taxon>Pseudomonadota</taxon>
        <taxon>Alphaproteobacteria</taxon>
        <taxon>Rhodobacterales</taxon>
        <taxon>Roseobacteraceae</taxon>
        <taxon>Alloyangia</taxon>
    </lineage>
</organism>
<proteinExistence type="predicted"/>
<name>A0A1I6WBJ2_9RHOB</name>
<evidence type="ECO:0000313" key="11">
    <source>
        <dbReference type="Proteomes" id="UP000199392"/>
    </source>
</evidence>
<dbReference type="Proteomes" id="UP000199392">
    <property type="component" value="Unassembled WGS sequence"/>
</dbReference>
<dbReference type="STRING" id="311180.SAMN04488050_11789"/>
<feature type="domain" description="Mce/MlaD" evidence="9">
    <location>
        <begin position="164"/>
        <end position="224"/>
    </location>
</feature>
<keyword evidence="2" id="KW-1003">Cell membrane</keyword>
<evidence type="ECO:0000256" key="7">
    <source>
        <dbReference type="SAM" id="Coils"/>
    </source>
</evidence>
<evidence type="ECO:0000256" key="1">
    <source>
        <dbReference type="ARBA" id="ARBA00004533"/>
    </source>
</evidence>
<dbReference type="AlphaFoldDB" id="A0A1I6WBJ2"/>
<keyword evidence="5 8" id="KW-1133">Transmembrane helix</keyword>
<dbReference type="RefSeq" id="WP_092430007.1">
    <property type="nucleotide sequence ID" value="NZ_FNCL01000017.1"/>
</dbReference>
<evidence type="ECO:0000256" key="5">
    <source>
        <dbReference type="ARBA" id="ARBA00022989"/>
    </source>
</evidence>
<keyword evidence="11" id="KW-1185">Reference proteome</keyword>
<evidence type="ECO:0000313" key="10">
    <source>
        <dbReference type="EMBL" id="SFT23348.1"/>
    </source>
</evidence>
<sequence>MSDPKPARMEVEPKRRSVWRNLSLVWLVPMAAIAVTLFIAWQSLAERGSLIEITFENAAGITAEETTIRYRDVIVGTVEEVVFSEDLAEVRVSARIDRNVADSLPSDAEFWVVRPEVSTSGITGLSTVLSGVYIEAGFSPQEGAAARNFRGRDTTPLVRPGVKGTRITIRADDGTQLSAGAPIFFQGIEVGRIETPRLLERGNGVVVDAFIEAPNDRRITTATRFWDTSGFSVNIGPSGLNLSVGSVAALIRGGIAFDTVVSGGSAVPAGYAFDLYDDEAAARDSLFSETISNAVELTAEFDESVRGLEVGSSVTYRGLRVGRVTDIGAFIDGEGEDQTVRLRTTLSIDPRALGLDEEAAQSDTIAFLSNAVKNGLRARLASQNLFSQSLVVELAEVPDAEPATFGIFAQDAPLIPSVESDLPDITATAEGLFQRINDLPVEDLLDQAIDTLASIENFTANPRLRDAPEAVIGLLEDARGLIGSEEIQAIPGELRGTVAELRGVVEDMRAAGAVQQLVATLEAAEAAAAEVTGVADSVDESMAGVPDLLADLRALTQKATALDLESFLADAGNFLDGAGKFVDQDSTRQLPADLSAMLQEAQGALAELRAGGVIENTNATLASARDAAAAVEEAAATLPDLSARIQRLVAEAESVISGYDGNSAFNRQTVSALREVQTAAEALNKLARTIERNPNSLLFGR</sequence>
<feature type="domain" description="Mce/MlaD" evidence="9">
    <location>
        <begin position="295"/>
        <end position="391"/>
    </location>
</feature>
<dbReference type="PANTHER" id="PTHR30462:SF0">
    <property type="entry name" value="INTERMEMBRANE TRANSPORT PROTEIN YEBT"/>
    <property type="match status" value="1"/>
</dbReference>
<evidence type="ECO:0000256" key="8">
    <source>
        <dbReference type="SAM" id="Phobius"/>
    </source>
</evidence>
<dbReference type="InterPro" id="IPR051800">
    <property type="entry name" value="PqiA-PqiB_transport"/>
</dbReference>
<evidence type="ECO:0000256" key="3">
    <source>
        <dbReference type="ARBA" id="ARBA00022519"/>
    </source>
</evidence>
<keyword evidence="7" id="KW-0175">Coiled coil</keyword>
<evidence type="ECO:0000256" key="2">
    <source>
        <dbReference type="ARBA" id="ARBA00022475"/>
    </source>
</evidence>
<dbReference type="InterPro" id="IPR003399">
    <property type="entry name" value="Mce/MlaD"/>
</dbReference>
<dbReference type="GO" id="GO:0005886">
    <property type="term" value="C:plasma membrane"/>
    <property type="evidence" value="ECO:0007669"/>
    <property type="project" value="UniProtKB-SubCell"/>
</dbReference>
<evidence type="ECO:0000259" key="9">
    <source>
        <dbReference type="Pfam" id="PF02470"/>
    </source>
</evidence>
<accession>A0A1I6WBJ2</accession>
<protein>
    <submittedName>
        <fullName evidence="10">Paraquat-inducible protein B</fullName>
    </submittedName>
</protein>
<feature type="transmembrane region" description="Helical" evidence="8">
    <location>
        <begin position="21"/>
        <end position="41"/>
    </location>
</feature>
<dbReference type="Pfam" id="PF02470">
    <property type="entry name" value="MlaD"/>
    <property type="match status" value="3"/>
</dbReference>
<keyword evidence="4 8" id="KW-0812">Transmembrane</keyword>
<keyword evidence="6 8" id="KW-0472">Membrane</keyword>
<keyword evidence="3" id="KW-0997">Cell inner membrane</keyword>
<gene>
    <name evidence="10" type="ORF">SAMN04488050_11789</name>
</gene>
<comment type="subcellular location">
    <subcellularLocation>
        <location evidence="1">Cell inner membrane</location>
    </subcellularLocation>
</comment>
<feature type="coiled-coil region" evidence="7">
    <location>
        <begin position="614"/>
        <end position="693"/>
    </location>
</feature>
<dbReference type="OrthoDB" id="9806984at2"/>
<evidence type="ECO:0000256" key="6">
    <source>
        <dbReference type="ARBA" id="ARBA00023136"/>
    </source>
</evidence>
<reference evidence="11" key="1">
    <citation type="submission" date="2016-10" db="EMBL/GenBank/DDBJ databases">
        <authorList>
            <person name="Varghese N."/>
            <person name="Submissions S."/>
        </authorList>
    </citation>
    <scope>NUCLEOTIDE SEQUENCE [LARGE SCALE GENOMIC DNA]</scope>
    <source>
        <strain evidence="11">DSM 26894</strain>
    </source>
</reference>
<dbReference type="EMBL" id="FOZW01000017">
    <property type="protein sequence ID" value="SFT23348.1"/>
    <property type="molecule type" value="Genomic_DNA"/>
</dbReference>
<evidence type="ECO:0000256" key="4">
    <source>
        <dbReference type="ARBA" id="ARBA00022692"/>
    </source>
</evidence>
<feature type="domain" description="Mce/MlaD" evidence="9">
    <location>
        <begin position="49"/>
        <end position="135"/>
    </location>
</feature>
<dbReference type="PANTHER" id="PTHR30462">
    <property type="entry name" value="INTERMEMBRANE TRANSPORT PROTEIN PQIB-RELATED"/>
    <property type="match status" value="1"/>
</dbReference>